<feature type="domain" description="PKD" evidence="14">
    <location>
        <begin position="845"/>
        <end position="897"/>
    </location>
</feature>
<feature type="signal peptide" evidence="13">
    <location>
        <begin position="1"/>
        <end position="22"/>
    </location>
</feature>
<keyword evidence="3" id="KW-0964">Secreted</keyword>
<keyword evidence="11" id="KW-0482">Metalloprotease</keyword>
<proteinExistence type="predicted"/>
<evidence type="ECO:0000256" key="6">
    <source>
        <dbReference type="ARBA" id="ARBA00022729"/>
    </source>
</evidence>
<keyword evidence="16" id="KW-1185">Reference proteome</keyword>
<evidence type="ECO:0000259" key="14">
    <source>
        <dbReference type="PROSITE" id="PS50093"/>
    </source>
</evidence>
<dbReference type="GO" id="GO:0046872">
    <property type="term" value="F:metal ion binding"/>
    <property type="evidence" value="ECO:0007669"/>
    <property type="project" value="UniProtKB-KW"/>
</dbReference>
<feature type="chain" id="PRO_5011792982" evidence="13">
    <location>
        <begin position="23"/>
        <end position="935"/>
    </location>
</feature>
<evidence type="ECO:0000256" key="5">
    <source>
        <dbReference type="ARBA" id="ARBA00022723"/>
    </source>
</evidence>
<dbReference type="InterPro" id="IPR000601">
    <property type="entry name" value="PKD_dom"/>
</dbReference>
<keyword evidence="5" id="KW-0479">Metal-binding</keyword>
<dbReference type="NCBIfam" id="TIGR03296">
    <property type="entry name" value="M6dom_TIGR03296"/>
    <property type="match status" value="1"/>
</dbReference>
<dbReference type="GO" id="GO:0006508">
    <property type="term" value="P:proteolysis"/>
    <property type="evidence" value="ECO:0007669"/>
    <property type="project" value="UniProtKB-KW"/>
</dbReference>
<evidence type="ECO:0000256" key="9">
    <source>
        <dbReference type="ARBA" id="ARBA00022837"/>
    </source>
</evidence>
<evidence type="ECO:0000256" key="8">
    <source>
        <dbReference type="ARBA" id="ARBA00022833"/>
    </source>
</evidence>
<evidence type="ECO:0000313" key="16">
    <source>
        <dbReference type="Proteomes" id="UP000199527"/>
    </source>
</evidence>
<sequence length="935" mass="99795">MKILTFTSVALLASSLLPAALAAPIQPHPSDPGVINHERIEYWLKKRGELQADADQATIEQRLQHFTRKAFTPPQRFDGLQLRSRFHSTDRKGLQVRAMTLPGYADAQTKTVKVLGILIDFPDLKHDANRLQPGDSGMYYPSYPVSHYQNLLFSASGFSGPDGQTLQSGRQFYGEESGNSFIFDGQVFGWLTADNNAAHYGGNAGDQDNDQAVPDLVMEAVTKLVASGQVDLAEFDKEDQYDLDNDGNLNEPDGIIDHIMLFHSSIGEEAGGGVLGADAIWSHRFFVFDNNYQPVDIPGSNYKVYGYTVQPIDAAAGVCTHEFGHDLGLPDEYDTGYSSHGSPVGSWSLMSGGSWTGNPAGSEPSSMSAYARDYLQTTYGGRWINATEVDLSDLGNAPQSHNLVSAINHDAVNQLKITLPPTPEAFTPPYSGSYQYYSGSGNQLTNSAQLQLTLPAGNDIRWSMKAHWGIETDYDYLQLRVNGTPVDAGHSNTDNPYYAGLGPYYSGNSTAVAGAEGDQGWVTLEADLSDYAGQTVTLSLHYITDTAVAEYGFVADDIKVSANGTPLFSAGGEQQGELTLNGFIRTDDTKPGADRGYFVQLRQFSGNDRGLAETRYNPGVLMWHYNAGYSDNNVGTHPGYGFTGVVDADQVLIPNAGSATQIQDATFSIYPQKNNSNDSHLDAISIFDDSLDYSAPEQPQSGLVLPELGLVMTVTEQAPDFATATVTLQRTTPDPISGVVASSIDGASVSLSAELSGGVAPFSYSWDLGNGSSSTEAAPQVTYANSGDYTVVLTATDAVGTVFQQQQQVSVVVPLVITLQASSDDLLVNLSADIRGGATEHTLAWSMGDDSGYTQNTVSHSYAEAGTYTVTLTVTDALGQVATQSTSVTVTAPDSGSGGSTPDPEPPVASGGGGGGSLGWFTLLMLPLMGRRLRR</sequence>
<evidence type="ECO:0000256" key="7">
    <source>
        <dbReference type="ARBA" id="ARBA00022801"/>
    </source>
</evidence>
<comment type="subcellular location">
    <subcellularLocation>
        <location evidence="2">Secreted</location>
    </subcellularLocation>
</comment>
<dbReference type="InterPro" id="IPR008757">
    <property type="entry name" value="Peptidase_M6-like_domain"/>
</dbReference>
<evidence type="ECO:0000256" key="10">
    <source>
        <dbReference type="ARBA" id="ARBA00023026"/>
    </source>
</evidence>
<evidence type="ECO:0000313" key="15">
    <source>
        <dbReference type="EMBL" id="SDI63111.1"/>
    </source>
</evidence>
<dbReference type="Gene3D" id="2.60.40.10">
    <property type="entry name" value="Immunoglobulins"/>
    <property type="match status" value="2"/>
</dbReference>
<reference evidence="16" key="1">
    <citation type="submission" date="2016-10" db="EMBL/GenBank/DDBJ databases">
        <authorList>
            <person name="Varghese N."/>
            <person name="Submissions S."/>
        </authorList>
    </citation>
    <scope>NUCLEOTIDE SEQUENCE [LARGE SCALE GENOMIC DNA]</scope>
    <source>
        <strain evidence="16">DSM 23317</strain>
    </source>
</reference>
<evidence type="ECO:0000256" key="2">
    <source>
        <dbReference type="ARBA" id="ARBA00004613"/>
    </source>
</evidence>
<dbReference type="InterPro" id="IPR022409">
    <property type="entry name" value="PKD/Chitinase_dom"/>
</dbReference>
<keyword evidence="10" id="KW-0843">Virulence</keyword>
<dbReference type="InterPro" id="IPR020008">
    <property type="entry name" value="GlyGly_CTERM"/>
</dbReference>
<dbReference type="InterPro" id="IPR013783">
    <property type="entry name" value="Ig-like_fold"/>
</dbReference>
<dbReference type="Pfam" id="PF18911">
    <property type="entry name" value="PKD_4"/>
    <property type="match status" value="2"/>
</dbReference>
<dbReference type="Proteomes" id="UP000199527">
    <property type="component" value="Unassembled WGS sequence"/>
</dbReference>
<name>A0A1G8M5B9_9GAMM</name>
<organism evidence="15 16">
    <name type="scientific">Ferrimonas sediminum</name>
    <dbReference type="NCBI Taxonomy" id="718193"/>
    <lineage>
        <taxon>Bacteria</taxon>
        <taxon>Pseudomonadati</taxon>
        <taxon>Pseudomonadota</taxon>
        <taxon>Gammaproteobacteria</taxon>
        <taxon>Alteromonadales</taxon>
        <taxon>Ferrimonadaceae</taxon>
        <taxon>Ferrimonas</taxon>
    </lineage>
</organism>
<dbReference type="Pfam" id="PF20773">
    <property type="entry name" value="InhA-like_MAM"/>
    <property type="match status" value="1"/>
</dbReference>
<evidence type="ECO:0000256" key="13">
    <source>
        <dbReference type="SAM" id="SignalP"/>
    </source>
</evidence>
<dbReference type="SMART" id="SM00089">
    <property type="entry name" value="PKD"/>
    <property type="match status" value="2"/>
</dbReference>
<dbReference type="GO" id="GO:0008237">
    <property type="term" value="F:metallopeptidase activity"/>
    <property type="evidence" value="ECO:0007669"/>
    <property type="project" value="UniProtKB-KW"/>
</dbReference>
<dbReference type="CDD" id="cd00146">
    <property type="entry name" value="PKD"/>
    <property type="match status" value="2"/>
</dbReference>
<dbReference type="Pfam" id="PF05547">
    <property type="entry name" value="Peptidase_M6"/>
    <property type="match status" value="1"/>
</dbReference>
<feature type="domain" description="PKD" evidence="14">
    <location>
        <begin position="732"/>
        <end position="818"/>
    </location>
</feature>
<dbReference type="SUPFAM" id="SSF55486">
    <property type="entry name" value="Metalloproteases ('zincins'), catalytic domain"/>
    <property type="match status" value="1"/>
</dbReference>
<gene>
    <name evidence="15" type="ORF">SAMN04488540_102271</name>
</gene>
<dbReference type="PANTHER" id="PTHR13062">
    <property type="entry name" value="COLLAGENASE"/>
    <property type="match status" value="1"/>
</dbReference>
<dbReference type="PROSITE" id="PS50093">
    <property type="entry name" value="PKD"/>
    <property type="match status" value="2"/>
</dbReference>
<dbReference type="GO" id="GO:0005576">
    <property type="term" value="C:extracellular region"/>
    <property type="evidence" value="ECO:0007669"/>
    <property type="project" value="UniProtKB-SubCell"/>
</dbReference>
<dbReference type="NCBIfam" id="TIGR03501">
    <property type="entry name" value="GlyGly_CTERM"/>
    <property type="match status" value="1"/>
</dbReference>
<dbReference type="InterPro" id="IPR035986">
    <property type="entry name" value="PKD_dom_sf"/>
</dbReference>
<evidence type="ECO:0000256" key="12">
    <source>
        <dbReference type="SAM" id="MobiDB-lite"/>
    </source>
</evidence>
<dbReference type="AlphaFoldDB" id="A0A1G8M5B9"/>
<protein>
    <submittedName>
        <fullName evidence="15">Immune inhibitor A</fullName>
    </submittedName>
</protein>
<keyword evidence="6 13" id="KW-0732">Signal</keyword>
<keyword evidence="4" id="KW-0645">Protease</keyword>
<evidence type="ECO:0000256" key="1">
    <source>
        <dbReference type="ARBA" id="ARBA00001947"/>
    </source>
</evidence>
<dbReference type="Pfam" id="PF20774">
    <property type="entry name" value="InhA-like_VEG"/>
    <property type="match status" value="1"/>
</dbReference>
<keyword evidence="8" id="KW-0862">Zinc</keyword>
<dbReference type="PANTHER" id="PTHR13062:SF12">
    <property type="entry name" value="ALPHA-2-MACROGLOBULIN DOMAIN-CONTAINING PROTEIN"/>
    <property type="match status" value="1"/>
</dbReference>
<keyword evidence="7" id="KW-0378">Hydrolase</keyword>
<dbReference type="OrthoDB" id="275270at2"/>
<dbReference type="RefSeq" id="WP_090362212.1">
    <property type="nucleotide sequence ID" value="NZ_FNEM01000002.1"/>
</dbReference>
<dbReference type="EMBL" id="FNEM01000002">
    <property type="protein sequence ID" value="SDI63111.1"/>
    <property type="molecule type" value="Genomic_DNA"/>
</dbReference>
<dbReference type="SUPFAM" id="SSF49299">
    <property type="entry name" value="PKD domain"/>
    <property type="match status" value="2"/>
</dbReference>
<accession>A0A1G8M5B9</accession>
<feature type="region of interest" description="Disordered" evidence="12">
    <location>
        <begin position="885"/>
        <end position="914"/>
    </location>
</feature>
<evidence type="ECO:0000256" key="4">
    <source>
        <dbReference type="ARBA" id="ARBA00022670"/>
    </source>
</evidence>
<keyword evidence="9" id="KW-0106">Calcium</keyword>
<evidence type="ECO:0000256" key="11">
    <source>
        <dbReference type="ARBA" id="ARBA00023049"/>
    </source>
</evidence>
<dbReference type="InterPro" id="IPR048665">
    <property type="entry name" value="InhA-like_VEG"/>
</dbReference>
<evidence type="ECO:0000256" key="3">
    <source>
        <dbReference type="ARBA" id="ARBA00022525"/>
    </source>
</evidence>
<comment type="cofactor">
    <cofactor evidence="1">
        <name>Zn(2+)</name>
        <dbReference type="ChEBI" id="CHEBI:29105"/>
    </cofactor>
</comment>